<accession>A0A081CC62</accession>
<proteinExistence type="predicted"/>
<gene>
    <name evidence="1" type="ORF">PAN0_004c2470</name>
</gene>
<dbReference type="HOGENOM" id="CLU_1635154_0_0_1"/>
<name>A0A081CC62_PSEA2</name>
<reference evidence="2" key="1">
    <citation type="journal article" date="2014" name="Genome Announc.">
        <title>Draft Genome Sequence of the Yeast Pseudozyma antarctica Type Strain JCM10317, a Producer of the Glycolipid Biosurfactants, Mannosylerythritol Lipids.</title>
        <authorList>
            <person name="Saika A."/>
            <person name="Koike H."/>
            <person name="Hori T."/>
            <person name="Fukuoka T."/>
            <person name="Sato S."/>
            <person name="Habe H."/>
            <person name="Kitamoto D."/>
            <person name="Morita T."/>
        </authorList>
    </citation>
    <scope>NUCLEOTIDE SEQUENCE [LARGE SCALE GENOMIC DNA]</scope>
    <source>
        <strain evidence="2">JCM 10317</strain>
    </source>
</reference>
<dbReference type="RefSeq" id="XP_014657898.1">
    <property type="nucleotide sequence ID" value="XM_014802412.1"/>
</dbReference>
<dbReference type="AlphaFoldDB" id="A0A081CC62"/>
<dbReference type="Proteomes" id="UP000053758">
    <property type="component" value="Unassembled WGS sequence"/>
</dbReference>
<keyword evidence="2" id="KW-1185">Reference proteome</keyword>
<evidence type="ECO:0000313" key="2">
    <source>
        <dbReference type="Proteomes" id="UP000053758"/>
    </source>
</evidence>
<protein>
    <submittedName>
        <fullName evidence="1">Uncharacterized protein</fullName>
    </submittedName>
</protein>
<evidence type="ECO:0000313" key="1">
    <source>
        <dbReference type="EMBL" id="GAK64258.1"/>
    </source>
</evidence>
<organism evidence="1 2">
    <name type="scientific">Pseudozyma antarctica</name>
    <name type="common">Yeast</name>
    <name type="synonym">Candida antarctica</name>
    <dbReference type="NCBI Taxonomy" id="84753"/>
    <lineage>
        <taxon>Eukaryota</taxon>
        <taxon>Fungi</taxon>
        <taxon>Dikarya</taxon>
        <taxon>Basidiomycota</taxon>
        <taxon>Ustilaginomycotina</taxon>
        <taxon>Ustilaginomycetes</taxon>
        <taxon>Ustilaginales</taxon>
        <taxon>Ustilaginaceae</taxon>
        <taxon>Moesziomyces</taxon>
    </lineage>
</organism>
<sequence>MRRGERSKHHLQQRIPRAAPPAGPCLEADDSAGMPILPDLRSRKGEEARRLSRVANLARAKLNRAESELRSQLPHPDACTRGAASSQVYGLPRLAVPARLNIASLNYAELATAARRRRPPPSTSLRNHFPPLPPPRLPLRAAGSDVPTAVAAFFALSRSLPL</sequence>
<dbReference type="EMBL" id="DF830071">
    <property type="protein sequence ID" value="GAK64258.1"/>
    <property type="molecule type" value="Genomic_DNA"/>
</dbReference>
<dbReference type="GeneID" id="26303124"/>